<dbReference type="EMBL" id="BAABHS010000013">
    <property type="protein sequence ID" value="GAA4969716.1"/>
    <property type="molecule type" value="Genomic_DNA"/>
</dbReference>
<dbReference type="Gene3D" id="1.20.120.450">
    <property type="entry name" value="dinb family like domain"/>
    <property type="match status" value="1"/>
</dbReference>
<keyword evidence="3" id="KW-1185">Reference proteome</keyword>
<dbReference type="InterPro" id="IPR034660">
    <property type="entry name" value="DinB/YfiT-like"/>
</dbReference>
<proteinExistence type="predicted"/>
<dbReference type="RefSeq" id="WP_345676813.1">
    <property type="nucleotide sequence ID" value="NZ_BAABHS010000013.1"/>
</dbReference>
<organism evidence="2 3">
    <name type="scientific">Yinghuangia aomiensis</name>
    <dbReference type="NCBI Taxonomy" id="676205"/>
    <lineage>
        <taxon>Bacteria</taxon>
        <taxon>Bacillati</taxon>
        <taxon>Actinomycetota</taxon>
        <taxon>Actinomycetes</taxon>
        <taxon>Kitasatosporales</taxon>
        <taxon>Streptomycetaceae</taxon>
        <taxon>Yinghuangia</taxon>
    </lineage>
</organism>
<sequence length="196" mass="20977">MELHPHLAVAAAEAARIARGAGTAAPDAPTPCTDMNLGALLNHWILYSAFGLEKRARREPLPEELLNRDFAADPDWAETYAAQLDRAVAAWAEPAAWEGDVEVGPGMTFPPAAIVGLIVKELTVHGWDVAAATGQTVELPEDTAKLVLTVVEEHAEVYRQYDGFADPVEIPADASTFERALALSGRDPQWRAASAG</sequence>
<gene>
    <name evidence="2" type="ORF">GCM10023205_38820</name>
</gene>
<name>A0ABP9HFQ6_9ACTN</name>
<dbReference type="Proteomes" id="UP001500466">
    <property type="component" value="Unassembled WGS sequence"/>
</dbReference>
<reference evidence="3" key="1">
    <citation type="journal article" date="2019" name="Int. J. Syst. Evol. Microbiol.">
        <title>The Global Catalogue of Microorganisms (GCM) 10K type strain sequencing project: providing services to taxonomists for standard genome sequencing and annotation.</title>
        <authorList>
            <consortium name="The Broad Institute Genomics Platform"/>
            <consortium name="The Broad Institute Genome Sequencing Center for Infectious Disease"/>
            <person name="Wu L."/>
            <person name="Ma J."/>
        </authorList>
    </citation>
    <scope>NUCLEOTIDE SEQUENCE [LARGE SCALE GENOMIC DNA]</scope>
    <source>
        <strain evidence="3">JCM 17986</strain>
    </source>
</reference>
<dbReference type="NCBIfam" id="TIGR03086">
    <property type="entry name" value="TIGR03086 family metal-binding protein"/>
    <property type="match status" value="1"/>
</dbReference>
<protein>
    <submittedName>
        <fullName evidence="2">TIGR03086 family metal-binding protein</fullName>
    </submittedName>
</protein>
<accession>A0ABP9HFQ6</accession>
<dbReference type="InterPro" id="IPR017520">
    <property type="entry name" value="CHP03086"/>
</dbReference>
<dbReference type="SUPFAM" id="SSF109854">
    <property type="entry name" value="DinB/YfiT-like putative metalloenzymes"/>
    <property type="match status" value="1"/>
</dbReference>
<evidence type="ECO:0000259" key="1">
    <source>
        <dbReference type="Pfam" id="PF11716"/>
    </source>
</evidence>
<dbReference type="InterPro" id="IPR024344">
    <property type="entry name" value="MDMPI_metal-binding"/>
</dbReference>
<dbReference type="Pfam" id="PF11716">
    <property type="entry name" value="MDMPI_N"/>
    <property type="match status" value="1"/>
</dbReference>
<feature type="domain" description="Mycothiol-dependent maleylpyruvate isomerase metal-binding" evidence="1">
    <location>
        <begin position="9"/>
        <end position="130"/>
    </location>
</feature>
<evidence type="ECO:0000313" key="3">
    <source>
        <dbReference type="Proteomes" id="UP001500466"/>
    </source>
</evidence>
<comment type="caution">
    <text evidence="2">The sequence shown here is derived from an EMBL/GenBank/DDBJ whole genome shotgun (WGS) entry which is preliminary data.</text>
</comment>
<evidence type="ECO:0000313" key="2">
    <source>
        <dbReference type="EMBL" id="GAA4969716.1"/>
    </source>
</evidence>